<name>A0A1Q9AY02_9HYPH</name>
<dbReference type="Proteomes" id="UP000186364">
    <property type="component" value="Unassembled WGS sequence"/>
</dbReference>
<feature type="compositionally biased region" description="Gly residues" evidence="1">
    <location>
        <begin position="68"/>
        <end position="78"/>
    </location>
</feature>
<protein>
    <submittedName>
        <fullName evidence="2">Uncharacterized protein</fullName>
    </submittedName>
</protein>
<dbReference type="RefSeq" id="WP_075627341.1">
    <property type="nucleotide sequence ID" value="NZ_FOAM01000001.1"/>
</dbReference>
<gene>
    <name evidence="2" type="ORF">BJF93_15315</name>
</gene>
<evidence type="ECO:0000256" key="1">
    <source>
        <dbReference type="SAM" id="MobiDB-lite"/>
    </source>
</evidence>
<dbReference type="EMBL" id="MKIP01000037">
    <property type="protein sequence ID" value="OLP60324.1"/>
    <property type="molecule type" value="Genomic_DNA"/>
</dbReference>
<dbReference type="AlphaFoldDB" id="A0A1Q9AY02"/>
<sequence>MAGDHSEDEFDRFLRSRGIDWRRERDALIITRIIEVDGSTAALPDLPGTSFERIGRLKANQEKQGMAKTGGAGAGAGRKPGTLNRRTVEVLGKVMSEGISPIEYMMSIMRNEDADAKDRAWAAAQAAPFIHPRPAPAQRAISIKLPAIETAEQIPGAISLVLGAAARGEIAPGEAQSLVSIIEAQRKAIETGEIVRRLEALEAKNTKG</sequence>
<organism evidence="2 3">
    <name type="scientific">Xaviernesmea oryzae</name>
    <dbReference type="NCBI Taxonomy" id="464029"/>
    <lineage>
        <taxon>Bacteria</taxon>
        <taxon>Pseudomonadati</taxon>
        <taxon>Pseudomonadota</taxon>
        <taxon>Alphaproteobacteria</taxon>
        <taxon>Hyphomicrobiales</taxon>
        <taxon>Rhizobiaceae</taxon>
        <taxon>Rhizobium/Agrobacterium group</taxon>
        <taxon>Xaviernesmea</taxon>
    </lineage>
</organism>
<comment type="caution">
    <text evidence="2">The sequence shown here is derived from an EMBL/GenBank/DDBJ whole genome shotgun (WGS) entry which is preliminary data.</text>
</comment>
<accession>A0A1Q9AY02</accession>
<keyword evidence="3" id="KW-1185">Reference proteome</keyword>
<reference evidence="2 3" key="1">
    <citation type="submission" date="2016-09" db="EMBL/GenBank/DDBJ databases">
        <title>Rhizobium sp. nov., a novel species isolated from the rice rhizosphere.</title>
        <authorList>
            <person name="Zhao J."/>
            <person name="Zhang X."/>
        </authorList>
    </citation>
    <scope>NUCLEOTIDE SEQUENCE [LARGE SCALE GENOMIC DNA]</scope>
    <source>
        <strain evidence="2 3">1.7048</strain>
    </source>
</reference>
<evidence type="ECO:0000313" key="3">
    <source>
        <dbReference type="Proteomes" id="UP000186364"/>
    </source>
</evidence>
<feature type="region of interest" description="Disordered" evidence="1">
    <location>
        <begin position="62"/>
        <end position="82"/>
    </location>
</feature>
<dbReference type="OrthoDB" id="8410909at2"/>
<evidence type="ECO:0000313" key="2">
    <source>
        <dbReference type="EMBL" id="OLP60324.1"/>
    </source>
</evidence>
<proteinExistence type="predicted"/>